<gene>
    <name evidence="1" type="ORF">JVT61DRAFT_6905</name>
</gene>
<dbReference type="OrthoDB" id="2691330at2759"/>
<proteinExistence type="predicted"/>
<comment type="caution">
    <text evidence="1">The sequence shown here is derived from an EMBL/GenBank/DDBJ whole genome shotgun (WGS) entry which is preliminary data.</text>
</comment>
<reference evidence="1" key="1">
    <citation type="submission" date="2021-03" db="EMBL/GenBank/DDBJ databases">
        <title>Evolutionary innovations through gain and loss of genes in the ectomycorrhizal Boletales.</title>
        <authorList>
            <person name="Wu G."/>
            <person name="Miyauchi S."/>
            <person name="Morin E."/>
            <person name="Yang Z.-L."/>
            <person name="Xu J."/>
            <person name="Martin F.M."/>
        </authorList>
    </citation>
    <scope>NUCLEOTIDE SEQUENCE</scope>
    <source>
        <strain evidence="1">BR01</strain>
    </source>
</reference>
<dbReference type="InterPro" id="IPR011990">
    <property type="entry name" value="TPR-like_helical_dom_sf"/>
</dbReference>
<dbReference type="EMBL" id="JAGFBS010000023">
    <property type="protein sequence ID" value="KAG6373278.1"/>
    <property type="molecule type" value="Genomic_DNA"/>
</dbReference>
<evidence type="ECO:0000313" key="2">
    <source>
        <dbReference type="Proteomes" id="UP000683000"/>
    </source>
</evidence>
<organism evidence="1 2">
    <name type="scientific">Boletus reticuloceps</name>
    <dbReference type="NCBI Taxonomy" id="495285"/>
    <lineage>
        <taxon>Eukaryota</taxon>
        <taxon>Fungi</taxon>
        <taxon>Dikarya</taxon>
        <taxon>Basidiomycota</taxon>
        <taxon>Agaricomycotina</taxon>
        <taxon>Agaricomycetes</taxon>
        <taxon>Agaricomycetidae</taxon>
        <taxon>Boletales</taxon>
        <taxon>Boletineae</taxon>
        <taxon>Boletaceae</taxon>
        <taxon>Boletoideae</taxon>
        <taxon>Boletus</taxon>
    </lineage>
</organism>
<sequence>MPQTSSASQCLQARGHLDVGMTTGFQFTVSKKSSPSSICVHWHLISSPLVKKSDALFDSSAEHVVAAQGSAALPPSPTGSIDLVVERSEARAAVKLREDALENANEAIQTDASCHYAYERKHVALHGMGRYDEAIETYENMLSMIGQSGDPKIRRLRNKYVSTSQKQKAIEDTIRKTINHGPLVLIDVTTGRLCDRQALLDLFRTDPAFKELVSSMTGEINKERIRETINKYFGYVMFSHVWGNGKQKRKRMNRRSRRS</sequence>
<protein>
    <submittedName>
        <fullName evidence="1">Uncharacterized protein</fullName>
    </submittedName>
</protein>
<name>A0A8I3A7R5_9AGAM</name>
<keyword evidence="2" id="KW-1185">Reference proteome</keyword>
<accession>A0A8I3A7R5</accession>
<dbReference type="Proteomes" id="UP000683000">
    <property type="component" value="Unassembled WGS sequence"/>
</dbReference>
<evidence type="ECO:0000313" key="1">
    <source>
        <dbReference type="EMBL" id="KAG6373278.1"/>
    </source>
</evidence>
<dbReference type="AlphaFoldDB" id="A0A8I3A7R5"/>
<dbReference type="SUPFAM" id="SSF48452">
    <property type="entry name" value="TPR-like"/>
    <property type="match status" value="1"/>
</dbReference>
<dbReference type="Gene3D" id="1.25.40.10">
    <property type="entry name" value="Tetratricopeptide repeat domain"/>
    <property type="match status" value="1"/>
</dbReference>